<accession>A0A7C8HFM3</accession>
<evidence type="ECO:0000256" key="2">
    <source>
        <dbReference type="ARBA" id="ARBA00023082"/>
    </source>
</evidence>
<feature type="domain" description="RNA polymerase sigma-70 region 2" evidence="5">
    <location>
        <begin position="23"/>
        <end position="91"/>
    </location>
</feature>
<evidence type="ECO:0000256" key="4">
    <source>
        <dbReference type="ARBA" id="ARBA00023163"/>
    </source>
</evidence>
<keyword evidence="2" id="KW-0731">Sigma factor</keyword>
<evidence type="ECO:0000313" key="6">
    <source>
        <dbReference type="EMBL" id="KAE9636145.1"/>
    </source>
</evidence>
<gene>
    <name evidence="6" type="ORF">GND95_03190</name>
</gene>
<sequence>MTLEIQIHVEKAKIGDITAKEYLIQKFKPLFYKMMLFMPSNRRDREELFQDSVLILLEAVEAYDPAKNVPFEAYIRDRLKFFYYNQLKKKDADCSLDTGWEEGNAFIDALMDEGNNIEEDIAEKEEYRVLQHALLNLTQKQRKVIEDFYIKRKQLGMIAKEMGCSYSVAVKHKDKGLHHLKKIMKVS</sequence>
<dbReference type="Proteomes" id="UP000483018">
    <property type="component" value="Unassembled WGS sequence"/>
</dbReference>
<evidence type="ECO:0000313" key="7">
    <source>
        <dbReference type="Proteomes" id="UP000483018"/>
    </source>
</evidence>
<reference evidence="6 7" key="1">
    <citation type="submission" date="2019-12" db="EMBL/GenBank/DDBJ databases">
        <title>Defluviitalea raffinosedens, isolated from a biogas fermenter, genome sequencing and characterization.</title>
        <authorList>
            <person name="Rettenmaier R."/>
            <person name="Schneider M."/>
            <person name="Neuhaus K."/>
            <person name="Liebl W."/>
            <person name="Zverlov V."/>
        </authorList>
    </citation>
    <scope>NUCLEOTIDE SEQUENCE [LARGE SCALE GENOMIC DNA]</scope>
    <source>
        <strain evidence="6 7">249c-K6</strain>
    </source>
</reference>
<dbReference type="InterPro" id="IPR036388">
    <property type="entry name" value="WH-like_DNA-bd_sf"/>
</dbReference>
<dbReference type="EMBL" id="WSLF01000002">
    <property type="protein sequence ID" value="KAE9636145.1"/>
    <property type="molecule type" value="Genomic_DNA"/>
</dbReference>
<keyword evidence="3" id="KW-0238">DNA-binding</keyword>
<dbReference type="InterPro" id="IPR014284">
    <property type="entry name" value="RNA_pol_sigma-70_dom"/>
</dbReference>
<dbReference type="OrthoDB" id="1730259at2"/>
<proteinExistence type="predicted"/>
<dbReference type="InterPro" id="IPR013324">
    <property type="entry name" value="RNA_pol_sigma_r3/r4-like"/>
</dbReference>
<dbReference type="PANTHER" id="PTHR30385">
    <property type="entry name" value="SIGMA FACTOR F FLAGELLAR"/>
    <property type="match status" value="1"/>
</dbReference>
<keyword evidence="7" id="KW-1185">Reference proteome</keyword>
<comment type="caution">
    <text evidence="6">The sequence shown here is derived from an EMBL/GenBank/DDBJ whole genome shotgun (WGS) entry which is preliminary data.</text>
</comment>
<protein>
    <submittedName>
        <fullName evidence="6">Sigma-70 family RNA polymerase sigma factor</fullName>
    </submittedName>
</protein>
<dbReference type="InterPro" id="IPR007627">
    <property type="entry name" value="RNA_pol_sigma70_r2"/>
</dbReference>
<name>A0A7C8HFM3_9FIRM</name>
<dbReference type="AlphaFoldDB" id="A0A7C8HFM3"/>
<evidence type="ECO:0000256" key="1">
    <source>
        <dbReference type="ARBA" id="ARBA00023015"/>
    </source>
</evidence>
<dbReference type="NCBIfam" id="TIGR02937">
    <property type="entry name" value="sigma70-ECF"/>
    <property type="match status" value="1"/>
</dbReference>
<dbReference type="SUPFAM" id="SSF88946">
    <property type="entry name" value="Sigma2 domain of RNA polymerase sigma factors"/>
    <property type="match status" value="1"/>
</dbReference>
<organism evidence="6 7">
    <name type="scientific">Defluviitalea raffinosedens</name>
    <dbReference type="NCBI Taxonomy" id="1450156"/>
    <lineage>
        <taxon>Bacteria</taxon>
        <taxon>Bacillati</taxon>
        <taxon>Bacillota</taxon>
        <taxon>Clostridia</taxon>
        <taxon>Lachnospirales</taxon>
        <taxon>Defluviitaleaceae</taxon>
        <taxon>Defluviitalea</taxon>
    </lineage>
</organism>
<dbReference type="SUPFAM" id="SSF88659">
    <property type="entry name" value="Sigma3 and sigma4 domains of RNA polymerase sigma factors"/>
    <property type="match status" value="1"/>
</dbReference>
<dbReference type="Pfam" id="PF04542">
    <property type="entry name" value="Sigma70_r2"/>
    <property type="match status" value="1"/>
</dbReference>
<dbReference type="GO" id="GO:0016987">
    <property type="term" value="F:sigma factor activity"/>
    <property type="evidence" value="ECO:0007669"/>
    <property type="project" value="UniProtKB-KW"/>
</dbReference>
<evidence type="ECO:0000256" key="3">
    <source>
        <dbReference type="ARBA" id="ARBA00023125"/>
    </source>
</evidence>
<keyword evidence="4" id="KW-0804">Transcription</keyword>
<dbReference type="GO" id="GO:0006352">
    <property type="term" value="P:DNA-templated transcription initiation"/>
    <property type="evidence" value="ECO:0007669"/>
    <property type="project" value="InterPro"/>
</dbReference>
<keyword evidence="1" id="KW-0805">Transcription regulation</keyword>
<dbReference type="GO" id="GO:0003677">
    <property type="term" value="F:DNA binding"/>
    <property type="evidence" value="ECO:0007669"/>
    <property type="project" value="UniProtKB-KW"/>
</dbReference>
<dbReference type="Gene3D" id="1.10.10.10">
    <property type="entry name" value="Winged helix-like DNA-binding domain superfamily/Winged helix DNA-binding domain"/>
    <property type="match status" value="1"/>
</dbReference>
<dbReference type="InterPro" id="IPR013325">
    <property type="entry name" value="RNA_pol_sigma_r2"/>
</dbReference>
<dbReference type="Gene3D" id="1.10.1740.10">
    <property type="match status" value="1"/>
</dbReference>
<evidence type="ECO:0000259" key="5">
    <source>
        <dbReference type="Pfam" id="PF04542"/>
    </source>
</evidence>
<dbReference type="RefSeq" id="WP_158739399.1">
    <property type="nucleotide sequence ID" value="NZ_JAFBEP010000003.1"/>
</dbReference>